<protein>
    <submittedName>
        <fullName evidence="2">UDP-2,4-diacetamido-2,4, 6-trideoxy-beta-L-altropyranose hydrolase</fullName>
        <ecNumber evidence="2">3.6.1.57</ecNumber>
    </submittedName>
</protein>
<reference evidence="2 3" key="1">
    <citation type="submission" date="2024-04" db="EMBL/GenBank/DDBJ databases">
        <title>Novel species of the genus Ideonella isolated from streams.</title>
        <authorList>
            <person name="Lu H."/>
        </authorList>
    </citation>
    <scope>NUCLEOTIDE SEQUENCE [LARGE SCALE GENOMIC DNA]</scope>
    <source>
        <strain evidence="2 3">LYT19W</strain>
    </source>
</reference>
<evidence type="ECO:0000259" key="1">
    <source>
        <dbReference type="PROSITE" id="PS51186"/>
    </source>
</evidence>
<proteinExistence type="predicted"/>
<dbReference type="Proteomes" id="UP001379945">
    <property type="component" value="Unassembled WGS sequence"/>
</dbReference>
<accession>A0ABU9BZR0</accession>
<dbReference type="PANTHER" id="PTHR43328">
    <property type="entry name" value="ACETYLTRANSFERASE-RELATED"/>
    <property type="match status" value="1"/>
</dbReference>
<dbReference type="SUPFAM" id="SSF53756">
    <property type="entry name" value="UDP-Glycosyltransferase/glycogen phosphorylase"/>
    <property type="match status" value="1"/>
</dbReference>
<evidence type="ECO:0000313" key="3">
    <source>
        <dbReference type="Proteomes" id="UP001379945"/>
    </source>
</evidence>
<dbReference type="EMBL" id="JBBUTI010000001">
    <property type="protein sequence ID" value="MEK8045023.1"/>
    <property type="molecule type" value="Genomic_DNA"/>
</dbReference>
<gene>
    <name evidence="2" type="primary">pseG</name>
    <name evidence="2" type="ORF">AACH00_01535</name>
</gene>
<dbReference type="InterPro" id="IPR020023">
    <property type="entry name" value="PseG"/>
</dbReference>
<dbReference type="Gene3D" id="3.40.630.30">
    <property type="match status" value="1"/>
</dbReference>
<dbReference type="NCBIfam" id="TIGR03590">
    <property type="entry name" value="PseG"/>
    <property type="match status" value="1"/>
</dbReference>
<dbReference type="GO" id="GO:0016787">
    <property type="term" value="F:hydrolase activity"/>
    <property type="evidence" value="ECO:0007669"/>
    <property type="project" value="UniProtKB-KW"/>
</dbReference>
<feature type="domain" description="N-acetyltransferase" evidence="1">
    <location>
        <begin position="375"/>
        <end position="518"/>
    </location>
</feature>
<sequence length="518" mass="56738">MRVSSEQFNAPDARASVVFRLDASAHIGSGHLMRCLALAAVLKERGADCAFLLRPSANPWAEQVRAAGHVLYWLPEPDGAMTEPDAPPQADWLGTSQAADARECQALLRDRPRPDWLVVDHYALDARWERALRPAVGRILVIDDLADRPHECDLLLDQNFQDPLLGDRYASLLPSTARSLLGPRYALLRKEFVRQSATDLPDCRRPVRHVLVCFGGVAQQDITLRCVRVLASLPGLTATVIAPQTMHADLQVAAHPGLSLRLLPHTDRMAALMRSCDLAIGAGGGMLWERFSQGLPGLVLGVADNQRPGIAALLQGGLVCGHPDADALDDDDLRALLRGLLRMDELRAGQARRAAALVDGQGAARTARRLLQPSLQFRRASAADAEALFEWRNHPDVRRFSHDDRPLERASHERWFAQVLSNPQRCLLIGQLDGTPVGVARFDLSESSALISVYLAPDHLGSGFGPPLINQACEWLQGQHPEVRQIHAEIQNRNAASLAAFATAGFQPHAQTLIRIQE</sequence>
<dbReference type="PROSITE" id="PS51186">
    <property type="entry name" value="GNAT"/>
    <property type="match status" value="1"/>
</dbReference>
<dbReference type="InterPro" id="IPR016181">
    <property type="entry name" value="Acyl_CoA_acyltransferase"/>
</dbReference>
<dbReference type="PANTHER" id="PTHR43328:SF1">
    <property type="entry name" value="N-ACETYLTRANSFERASE DOMAIN-CONTAINING PROTEIN"/>
    <property type="match status" value="1"/>
</dbReference>
<evidence type="ECO:0000313" key="2">
    <source>
        <dbReference type="EMBL" id="MEK8045023.1"/>
    </source>
</evidence>
<name>A0ABU9BZR0_9BURK</name>
<keyword evidence="3" id="KW-1185">Reference proteome</keyword>
<dbReference type="Pfam" id="PF13302">
    <property type="entry name" value="Acetyltransf_3"/>
    <property type="match status" value="1"/>
</dbReference>
<dbReference type="EC" id="3.6.1.57" evidence="2"/>
<dbReference type="InterPro" id="IPR000182">
    <property type="entry name" value="GNAT_dom"/>
</dbReference>
<dbReference type="SUPFAM" id="SSF55729">
    <property type="entry name" value="Acyl-CoA N-acyltransferases (Nat)"/>
    <property type="match status" value="1"/>
</dbReference>
<dbReference type="RefSeq" id="WP_341397175.1">
    <property type="nucleotide sequence ID" value="NZ_JBBUTI010000001.1"/>
</dbReference>
<dbReference type="Gene3D" id="3.40.50.11190">
    <property type="match status" value="1"/>
</dbReference>
<dbReference type="Gene3D" id="3.40.50.2000">
    <property type="entry name" value="Glycogen Phosphorylase B"/>
    <property type="match status" value="1"/>
</dbReference>
<organism evidence="2 3">
    <name type="scientific">Ideonella margarita</name>
    <dbReference type="NCBI Taxonomy" id="2984191"/>
    <lineage>
        <taxon>Bacteria</taxon>
        <taxon>Pseudomonadati</taxon>
        <taxon>Pseudomonadota</taxon>
        <taxon>Betaproteobacteria</taxon>
        <taxon>Burkholderiales</taxon>
        <taxon>Sphaerotilaceae</taxon>
        <taxon>Ideonella</taxon>
    </lineage>
</organism>
<keyword evidence="2" id="KW-0378">Hydrolase</keyword>
<comment type="caution">
    <text evidence="2">The sequence shown here is derived from an EMBL/GenBank/DDBJ whole genome shotgun (WGS) entry which is preliminary data.</text>
</comment>